<keyword evidence="2" id="KW-0378">Hydrolase</keyword>
<feature type="region of interest" description="Disordered" evidence="1">
    <location>
        <begin position="1"/>
        <end position="24"/>
    </location>
</feature>
<dbReference type="EMBL" id="JACHNH010000001">
    <property type="protein sequence ID" value="MBB4762816.1"/>
    <property type="molecule type" value="Genomic_DNA"/>
</dbReference>
<keyword evidence="3" id="KW-1185">Reference proteome</keyword>
<dbReference type="PROSITE" id="PS51257">
    <property type="entry name" value="PROKAR_LIPOPROTEIN"/>
    <property type="match status" value="1"/>
</dbReference>
<dbReference type="AlphaFoldDB" id="A0A7W7MQ45"/>
<dbReference type="GO" id="GO:0016787">
    <property type="term" value="F:hydrolase activity"/>
    <property type="evidence" value="ECO:0007669"/>
    <property type="project" value="UniProtKB-KW"/>
</dbReference>
<evidence type="ECO:0000256" key="1">
    <source>
        <dbReference type="SAM" id="MobiDB-lite"/>
    </source>
</evidence>
<evidence type="ECO:0000313" key="2">
    <source>
        <dbReference type="EMBL" id="MBB4762816.1"/>
    </source>
</evidence>
<protein>
    <submittedName>
        <fullName evidence="2">Allophanate hydrolase subunit 1</fullName>
    </submittedName>
</protein>
<reference evidence="2 3" key="1">
    <citation type="submission" date="2020-08" db="EMBL/GenBank/DDBJ databases">
        <title>Sequencing the genomes of 1000 actinobacteria strains.</title>
        <authorList>
            <person name="Klenk H.-P."/>
        </authorList>
    </citation>
    <scope>NUCLEOTIDE SEQUENCE [LARGE SCALE GENOMIC DNA]</scope>
    <source>
        <strain evidence="2 3">DSM 43149</strain>
    </source>
</reference>
<dbReference type="Proteomes" id="UP000578112">
    <property type="component" value="Unassembled WGS sequence"/>
</dbReference>
<organism evidence="2 3">
    <name type="scientific">Actinoplanes digitatis</name>
    <dbReference type="NCBI Taxonomy" id="1868"/>
    <lineage>
        <taxon>Bacteria</taxon>
        <taxon>Bacillati</taxon>
        <taxon>Actinomycetota</taxon>
        <taxon>Actinomycetes</taxon>
        <taxon>Micromonosporales</taxon>
        <taxon>Micromonosporaceae</taxon>
        <taxon>Actinoplanes</taxon>
    </lineage>
</organism>
<name>A0A7W7MQ45_9ACTN</name>
<gene>
    <name evidence="2" type="ORF">BJ971_003372</name>
</gene>
<comment type="caution">
    <text evidence="2">The sequence shown here is derived from an EMBL/GenBank/DDBJ whole genome shotgun (WGS) entry which is preliminary data.</text>
</comment>
<accession>A0A7W7MQ45</accession>
<proteinExistence type="predicted"/>
<evidence type="ECO:0000313" key="3">
    <source>
        <dbReference type="Proteomes" id="UP000578112"/>
    </source>
</evidence>
<sequence>MGPRYTPPRTVRAHPPASSGGGCASAQLTPTAVLAVHTGQGWRMLGRGGVAMFAPMKKLGCGGWL</sequence>